<dbReference type="SUPFAM" id="SSF56496">
    <property type="entry name" value="Fibrinogen C-terminal domain-like"/>
    <property type="match status" value="1"/>
</dbReference>
<evidence type="ECO:0000256" key="1">
    <source>
        <dbReference type="ARBA" id="ARBA00004498"/>
    </source>
</evidence>
<comment type="caution">
    <text evidence="5">The sequence shown here is derived from an EMBL/GenBank/DDBJ whole genome shotgun (WGS) entry which is preliminary data.</text>
</comment>
<dbReference type="PANTHER" id="PTHR37494:SF1">
    <property type="entry name" value="STAPHYLOCOCCUS AUREUS SURFACE PROTEIN A"/>
    <property type="match status" value="1"/>
</dbReference>
<dbReference type="GO" id="GO:0005509">
    <property type="term" value="F:calcium ion binding"/>
    <property type="evidence" value="ECO:0007669"/>
    <property type="project" value="InterPro"/>
</dbReference>
<feature type="domain" description="Fibrinogen C-terminal" evidence="4">
    <location>
        <begin position="452"/>
        <end position="485"/>
    </location>
</feature>
<feature type="chain" id="PRO_5007177347" description="Fibrinogen C-terminal domain-containing protein" evidence="3">
    <location>
        <begin position="21"/>
        <end position="645"/>
    </location>
</feature>
<dbReference type="InterPro" id="IPR014716">
    <property type="entry name" value="Fibrinogen_a/b/g_C_1"/>
</dbReference>
<keyword evidence="2" id="KW-0272">Extracellular matrix</keyword>
<gene>
    <name evidence="5" type="ORF">WL29_21480</name>
</gene>
<name>A0A125DMC4_9BURK</name>
<accession>A0A125DMC4</accession>
<dbReference type="InterPro" id="IPR013783">
    <property type="entry name" value="Ig-like_fold"/>
</dbReference>
<protein>
    <recommendedName>
        <fullName evidence="4">Fibrinogen C-terminal domain-containing protein</fullName>
    </recommendedName>
</protein>
<evidence type="ECO:0000259" key="4">
    <source>
        <dbReference type="Pfam" id="PF00147"/>
    </source>
</evidence>
<dbReference type="Gene3D" id="2.60.40.10">
    <property type="entry name" value="Immunoglobulins"/>
    <property type="match status" value="4"/>
</dbReference>
<dbReference type="PANTHER" id="PTHR37494">
    <property type="entry name" value="HEMAGGLUTININ"/>
    <property type="match status" value="1"/>
</dbReference>
<keyword evidence="2" id="KW-0964">Secreted</keyword>
<dbReference type="AlphaFoldDB" id="A0A125DMC4"/>
<dbReference type="Gene3D" id="3.90.215.10">
    <property type="entry name" value="Gamma Fibrinogen, chain A, domain 1"/>
    <property type="match status" value="1"/>
</dbReference>
<reference evidence="5 6" key="1">
    <citation type="submission" date="2015-11" db="EMBL/GenBank/DDBJ databases">
        <title>Expanding the genomic diversity of Burkholderia species for the development of highly accurate diagnostics.</title>
        <authorList>
            <person name="Sahl J."/>
            <person name="Keim P."/>
            <person name="Wagner D."/>
        </authorList>
    </citation>
    <scope>NUCLEOTIDE SEQUENCE [LARGE SCALE GENOMIC DNA]</scope>
    <source>
        <strain evidence="5 6">MSMB2087WGS</strain>
    </source>
</reference>
<feature type="signal peptide" evidence="3">
    <location>
        <begin position="1"/>
        <end position="20"/>
    </location>
</feature>
<proteinExistence type="predicted"/>
<dbReference type="Pfam" id="PF05345">
    <property type="entry name" value="He_PIG"/>
    <property type="match status" value="4"/>
</dbReference>
<dbReference type="InterPro" id="IPR036056">
    <property type="entry name" value="Fibrinogen-like_C"/>
</dbReference>
<dbReference type="InterPro" id="IPR002181">
    <property type="entry name" value="Fibrinogen_a/b/g_C_dom"/>
</dbReference>
<dbReference type="SUPFAM" id="SSF49313">
    <property type="entry name" value="Cadherin-like"/>
    <property type="match status" value="3"/>
</dbReference>
<dbReference type="Pfam" id="PF00147">
    <property type="entry name" value="Fibrinogen_C"/>
    <property type="match status" value="1"/>
</dbReference>
<dbReference type="NCBIfam" id="NF040941">
    <property type="entry name" value="GGGWT_bact"/>
    <property type="match status" value="1"/>
</dbReference>
<keyword evidence="3" id="KW-0732">Signal</keyword>
<evidence type="ECO:0000256" key="3">
    <source>
        <dbReference type="SAM" id="SignalP"/>
    </source>
</evidence>
<evidence type="ECO:0000256" key="2">
    <source>
        <dbReference type="ARBA" id="ARBA00022530"/>
    </source>
</evidence>
<dbReference type="GO" id="GO:0016020">
    <property type="term" value="C:membrane"/>
    <property type="evidence" value="ECO:0007669"/>
    <property type="project" value="InterPro"/>
</dbReference>
<dbReference type="Proteomes" id="UP000060630">
    <property type="component" value="Unassembled WGS sequence"/>
</dbReference>
<sequence length="645" mass="66555">MLKKFALASALAGVALSAAASNYYVVVPVPNRTVSTSAISVSLGGYTLPAGLIGTPYEGFNLKTLLSVTGDPGYTGYGVQWTLDGGSLPAGLTLDKSGNITGTPTASGTALFQVRATYKTKSGEQAYQIFVGTITVGLAAATPPSALVGQSFNFDLKSLLTVTGDKSYAGTGVTWTVVSSSLPAGLYLTTDGRIAGTPTTAGTGSLTARATYKGVNGDQTYQVVTLDIVVGLATATLPAAYVQTAYTGFDFKSLLKVSNDPNYSGSGISWSVTKGSLPPGMSLGADGTLTGTPTTAANYSFDVTASYKTRTGSQAYQVVVSNLNVNLGQATLAPGRVGTPYSFDFKPLVSVPNDPAYTSDQVTWSVSTGTLPASLTLNSNGTLTGTPSAAGSKTFTLSAQYKSGMATRDYSLDIAGGGNVALQPGGYRTWLDGTFATSCQGYRNPGTGYSYTGATGDGIYRVSLNGSPVNVYCDMTTDGGGWMMTLYATANVTSSAYDVTVSQAIVRGMALHTSTQDGVNYPVLPDGVVNNFNQVLFKGGTATWQSGMGAWVRMATFPNASSVPTTYSGVLTSTGRTAAYHSSIGWGTSSIAIGTPFALWDAAGLSPICGGANNGLGKYCPYFNQNQASYPYHYDTGSSRQLFVR</sequence>
<evidence type="ECO:0000313" key="6">
    <source>
        <dbReference type="Proteomes" id="UP000060630"/>
    </source>
</evidence>
<dbReference type="InterPro" id="IPR015919">
    <property type="entry name" value="Cadherin-like_sf"/>
</dbReference>
<organism evidence="5 6">
    <name type="scientific">Burkholderia ubonensis</name>
    <dbReference type="NCBI Taxonomy" id="101571"/>
    <lineage>
        <taxon>Bacteria</taxon>
        <taxon>Pseudomonadati</taxon>
        <taxon>Pseudomonadota</taxon>
        <taxon>Betaproteobacteria</taxon>
        <taxon>Burkholderiales</taxon>
        <taxon>Burkholderiaceae</taxon>
        <taxon>Burkholderia</taxon>
        <taxon>Burkholderia cepacia complex</taxon>
    </lineage>
</organism>
<dbReference type="RefSeq" id="WP_060192263.1">
    <property type="nucleotide sequence ID" value="NZ_LPHD01000049.1"/>
</dbReference>
<dbReference type="EMBL" id="LPHD01000049">
    <property type="protein sequence ID" value="KWA83941.1"/>
    <property type="molecule type" value="Genomic_DNA"/>
</dbReference>
<comment type="subcellular location">
    <subcellularLocation>
        <location evidence="1">Secreted</location>
        <location evidence="1">Extracellular space</location>
        <location evidence="1">Extracellular matrix</location>
    </subcellularLocation>
</comment>
<evidence type="ECO:0000313" key="5">
    <source>
        <dbReference type="EMBL" id="KWA83941.1"/>
    </source>
</evidence>